<reference evidence="2" key="1">
    <citation type="journal article" date="2022" name="Mol. Ecol. Resour.">
        <title>The genomes of chicory, endive, great burdock and yacon provide insights into Asteraceae palaeo-polyploidization history and plant inulin production.</title>
        <authorList>
            <person name="Fan W."/>
            <person name="Wang S."/>
            <person name="Wang H."/>
            <person name="Wang A."/>
            <person name="Jiang F."/>
            <person name="Liu H."/>
            <person name="Zhao H."/>
            <person name="Xu D."/>
            <person name="Zhang Y."/>
        </authorList>
    </citation>
    <scope>NUCLEOTIDE SEQUENCE [LARGE SCALE GENOMIC DNA]</scope>
    <source>
        <strain evidence="2">cv. Punajuju</strain>
    </source>
</reference>
<sequence>MFCAAECKPPPPPSHPDLLHDGPGLVLVSQVLTGENYAAWSRSMIIALSVKNKLKFVDGTRQVLMIRSADMEPITHSKPRQ</sequence>
<dbReference type="Proteomes" id="UP001055811">
    <property type="component" value="Linkage Group LG06"/>
</dbReference>
<accession>A0ACB9BFB6</accession>
<dbReference type="EMBL" id="CM042014">
    <property type="protein sequence ID" value="KAI3720905.1"/>
    <property type="molecule type" value="Genomic_DNA"/>
</dbReference>
<evidence type="ECO:0000313" key="1">
    <source>
        <dbReference type="EMBL" id="KAI3720905.1"/>
    </source>
</evidence>
<organism evidence="1 2">
    <name type="scientific">Cichorium intybus</name>
    <name type="common">Chicory</name>
    <dbReference type="NCBI Taxonomy" id="13427"/>
    <lineage>
        <taxon>Eukaryota</taxon>
        <taxon>Viridiplantae</taxon>
        <taxon>Streptophyta</taxon>
        <taxon>Embryophyta</taxon>
        <taxon>Tracheophyta</taxon>
        <taxon>Spermatophyta</taxon>
        <taxon>Magnoliopsida</taxon>
        <taxon>eudicotyledons</taxon>
        <taxon>Gunneridae</taxon>
        <taxon>Pentapetalae</taxon>
        <taxon>asterids</taxon>
        <taxon>campanulids</taxon>
        <taxon>Asterales</taxon>
        <taxon>Asteraceae</taxon>
        <taxon>Cichorioideae</taxon>
        <taxon>Cichorieae</taxon>
        <taxon>Cichoriinae</taxon>
        <taxon>Cichorium</taxon>
    </lineage>
</organism>
<gene>
    <name evidence="1" type="ORF">L2E82_31904</name>
</gene>
<name>A0ACB9BFB6_CICIN</name>
<proteinExistence type="predicted"/>
<reference evidence="1 2" key="2">
    <citation type="journal article" date="2022" name="Mol. Ecol. Resour.">
        <title>The genomes of chicory, endive, great burdock and yacon provide insights into Asteraceae paleo-polyploidization history and plant inulin production.</title>
        <authorList>
            <person name="Fan W."/>
            <person name="Wang S."/>
            <person name="Wang H."/>
            <person name="Wang A."/>
            <person name="Jiang F."/>
            <person name="Liu H."/>
            <person name="Zhao H."/>
            <person name="Xu D."/>
            <person name="Zhang Y."/>
        </authorList>
    </citation>
    <scope>NUCLEOTIDE SEQUENCE [LARGE SCALE GENOMIC DNA]</scope>
    <source>
        <strain evidence="2">cv. Punajuju</strain>
        <tissue evidence="1">Leaves</tissue>
    </source>
</reference>
<comment type="caution">
    <text evidence="1">The sequence shown here is derived from an EMBL/GenBank/DDBJ whole genome shotgun (WGS) entry which is preliminary data.</text>
</comment>
<keyword evidence="2" id="KW-1185">Reference proteome</keyword>
<protein>
    <submittedName>
        <fullName evidence="1">Uncharacterized protein</fullName>
    </submittedName>
</protein>
<evidence type="ECO:0000313" key="2">
    <source>
        <dbReference type="Proteomes" id="UP001055811"/>
    </source>
</evidence>